<feature type="compositionally biased region" description="Basic and acidic residues" evidence="1">
    <location>
        <begin position="218"/>
        <end position="235"/>
    </location>
</feature>
<proteinExistence type="predicted"/>
<sequence>MDEGGLGKSGSVAGTAWEEAAQPQQASGRKVSAFDIGTSPSSSSPNTSCCAPPGVTHLNSSSTPSEASVLAGSTRIQGLRNTTPVRMEVHKLLDAHARSQLSSAGGGWRAGSLLEGRLQMSAESSQGVEAPRRFASRSPGNVLFREVSALPINLFPFPRDALTAVFCASPPAKGTEAGEAESAPGRAVGEGAGEGEPQAKQRRASSGLAAPRSLAPAFRRDAAGADHVREPEPGRGGRAAGRGWAIPPSFQILYKQTLARARRGGRRRRGTRTCGSQPPRSRSCSPWAARADLTPAEIPAPPLISPQRCQARGSGGEVAGARGFTPIRPWCGRERGEPGRGGGGGGRRQRRTLEGPVPPRGASWARVPPLRPDAPTPLSAHDEPGQPLQDTCVPSNVHRSLLGSGARSS</sequence>
<feature type="compositionally biased region" description="Polar residues" evidence="1">
    <location>
        <begin position="388"/>
        <end position="398"/>
    </location>
</feature>
<accession>A0A9W2VDK9</accession>
<feature type="region of interest" description="Disordered" evidence="1">
    <location>
        <begin position="171"/>
        <end position="409"/>
    </location>
</feature>
<evidence type="ECO:0000313" key="2">
    <source>
        <dbReference type="Proteomes" id="UP001165780"/>
    </source>
</evidence>
<feature type="compositionally biased region" description="Polar residues" evidence="1">
    <location>
        <begin position="57"/>
        <end position="66"/>
    </location>
</feature>
<evidence type="ECO:0000256" key="1">
    <source>
        <dbReference type="SAM" id="MobiDB-lite"/>
    </source>
</evidence>
<reference evidence="3" key="1">
    <citation type="submission" date="2025-08" db="UniProtKB">
        <authorList>
            <consortium name="RefSeq"/>
        </authorList>
    </citation>
    <scope>IDENTIFICATION</scope>
    <source>
        <tissue evidence="3">Whole blood</tissue>
    </source>
</reference>
<feature type="compositionally biased region" description="Low complexity" evidence="1">
    <location>
        <begin position="38"/>
        <end position="53"/>
    </location>
</feature>
<evidence type="ECO:0000313" key="3">
    <source>
        <dbReference type="RefSeq" id="XP_053756675.1"/>
    </source>
</evidence>
<dbReference type="RefSeq" id="XP_053756675.1">
    <property type="nucleotide sequence ID" value="XM_053900700.1"/>
</dbReference>
<dbReference type="GeneID" id="128776445"/>
<name>A0A9W2VDK9_PANPR</name>
<organism evidence="2 3">
    <name type="scientific">Panthera pardus</name>
    <name type="common">Leopard</name>
    <name type="synonym">Felis pardus</name>
    <dbReference type="NCBI Taxonomy" id="9691"/>
    <lineage>
        <taxon>Eukaryota</taxon>
        <taxon>Metazoa</taxon>
        <taxon>Chordata</taxon>
        <taxon>Craniata</taxon>
        <taxon>Vertebrata</taxon>
        <taxon>Euteleostomi</taxon>
        <taxon>Mammalia</taxon>
        <taxon>Eutheria</taxon>
        <taxon>Laurasiatheria</taxon>
        <taxon>Carnivora</taxon>
        <taxon>Feliformia</taxon>
        <taxon>Felidae</taxon>
        <taxon>Pantherinae</taxon>
        <taxon>Panthera</taxon>
    </lineage>
</organism>
<feature type="region of interest" description="Disordered" evidence="1">
    <location>
        <begin position="1"/>
        <end position="67"/>
    </location>
</feature>
<protein>
    <submittedName>
        <fullName evidence="3">Serine/arginine repetitive matrix protein 3-like</fullName>
    </submittedName>
</protein>
<keyword evidence="2" id="KW-1185">Reference proteome</keyword>
<dbReference type="Proteomes" id="UP001165780">
    <property type="component" value="Unplaced"/>
</dbReference>
<feature type="compositionally biased region" description="Basic residues" evidence="1">
    <location>
        <begin position="260"/>
        <end position="271"/>
    </location>
</feature>
<dbReference type="AlphaFoldDB" id="A0A9W2VDK9"/>
<feature type="compositionally biased region" description="Polar residues" evidence="1">
    <location>
        <begin position="274"/>
        <end position="284"/>
    </location>
</feature>
<gene>
    <name evidence="3" type="primary">LOC128776445</name>
</gene>